<comment type="similarity">
    <text evidence="2">Belongs to the SYG1 (TC 2.A.94) family.</text>
</comment>
<gene>
    <name evidence="10" type="ORF">DEBR0S4_03730G</name>
</gene>
<feature type="compositionally biased region" description="Gly residues" evidence="6">
    <location>
        <begin position="309"/>
        <end position="322"/>
    </location>
</feature>
<dbReference type="InterPro" id="IPR004342">
    <property type="entry name" value="EXS_C"/>
</dbReference>
<dbReference type="EMBL" id="CABFWN010000004">
    <property type="protein sequence ID" value="VUG18841.1"/>
    <property type="molecule type" value="Genomic_DNA"/>
</dbReference>
<evidence type="ECO:0000259" key="8">
    <source>
        <dbReference type="PROSITE" id="PS51380"/>
    </source>
</evidence>
<evidence type="ECO:0000256" key="3">
    <source>
        <dbReference type="ARBA" id="ARBA00022692"/>
    </source>
</evidence>
<dbReference type="Pfam" id="PF03105">
    <property type="entry name" value="SPX"/>
    <property type="match status" value="1"/>
</dbReference>
<feature type="region of interest" description="Disordered" evidence="6">
    <location>
        <begin position="33"/>
        <end position="62"/>
    </location>
</feature>
<evidence type="ECO:0000313" key="10">
    <source>
        <dbReference type="EMBL" id="VUG18841.1"/>
    </source>
</evidence>
<evidence type="ECO:0000256" key="1">
    <source>
        <dbReference type="ARBA" id="ARBA00004141"/>
    </source>
</evidence>
<evidence type="ECO:0000256" key="5">
    <source>
        <dbReference type="ARBA" id="ARBA00023136"/>
    </source>
</evidence>
<feature type="transmembrane region" description="Helical" evidence="7">
    <location>
        <begin position="705"/>
        <end position="726"/>
    </location>
</feature>
<proteinExistence type="inferred from homology"/>
<keyword evidence="3 7" id="KW-0812">Transmembrane</keyword>
<dbReference type="InterPro" id="IPR004331">
    <property type="entry name" value="SPX_dom"/>
</dbReference>
<dbReference type="PROSITE" id="PS51380">
    <property type="entry name" value="EXS"/>
    <property type="match status" value="1"/>
</dbReference>
<dbReference type="CDD" id="cd14475">
    <property type="entry name" value="SPX_SYG1_like"/>
    <property type="match status" value="1"/>
</dbReference>
<evidence type="ECO:0000259" key="9">
    <source>
        <dbReference type="PROSITE" id="PS51382"/>
    </source>
</evidence>
<dbReference type="GO" id="GO:0005794">
    <property type="term" value="C:Golgi apparatus"/>
    <property type="evidence" value="ECO:0007669"/>
    <property type="project" value="TreeGrafter"/>
</dbReference>
<feature type="compositionally biased region" description="Acidic residues" evidence="6">
    <location>
        <begin position="1063"/>
        <end position="1076"/>
    </location>
</feature>
<protein>
    <submittedName>
        <fullName evidence="10">DEBR0S4_03730g1_1</fullName>
    </submittedName>
</protein>
<dbReference type="PANTHER" id="PTHR10783">
    <property type="entry name" value="XENOTROPIC AND POLYTROPIC RETROVIRUS RECEPTOR 1-RELATED"/>
    <property type="match status" value="1"/>
</dbReference>
<feature type="transmembrane region" description="Helical" evidence="7">
    <location>
        <begin position="857"/>
        <end position="882"/>
    </location>
</feature>
<keyword evidence="4 7" id="KW-1133">Transmembrane helix</keyword>
<evidence type="ECO:0000256" key="2">
    <source>
        <dbReference type="ARBA" id="ARBA00009665"/>
    </source>
</evidence>
<feature type="domain" description="SPX" evidence="9">
    <location>
        <begin position="1"/>
        <end position="536"/>
    </location>
</feature>
<feature type="compositionally biased region" description="Polar residues" evidence="6">
    <location>
        <begin position="119"/>
        <end position="139"/>
    </location>
</feature>
<dbReference type="GO" id="GO:0016036">
    <property type="term" value="P:cellular response to phosphate starvation"/>
    <property type="evidence" value="ECO:0007669"/>
    <property type="project" value="TreeGrafter"/>
</dbReference>
<feature type="compositionally biased region" description="Low complexity" evidence="6">
    <location>
        <begin position="1050"/>
        <end position="1062"/>
    </location>
</feature>
<feature type="region of interest" description="Disordered" evidence="6">
    <location>
        <begin position="993"/>
        <end position="1022"/>
    </location>
</feature>
<dbReference type="GO" id="GO:0006817">
    <property type="term" value="P:phosphate ion transport"/>
    <property type="evidence" value="ECO:0007669"/>
    <property type="project" value="TreeGrafter"/>
</dbReference>
<feature type="compositionally biased region" description="Basic and acidic residues" evidence="6">
    <location>
        <begin position="265"/>
        <end position="283"/>
    </location>
</feature>
<feature type="region of interest" description="Disordered" evidence="6">
    <location>
        <begin position="1041"/>
        <end position="1082"/>
    </location>
</feature>
<dbReference type="GO" id="GO:0005886">
    <property type="term" value="C:plasma membrane"/>
    <property type="evidence" value="ECO:0007669"/>
    <property type="project" value="TreeGrafter"/>
</dbReference>
<feature type="transmembrane region" description="Helical" evidence="7">
    <location>
        <begin position="628"/>
        <end position="652"/>
    </location>
</feature>
<evidence type="ECO:0000256" key="7">
    <source>
        <dbReference type="SAM" id="Phobius"/>
    </source>
</evidence>
<feature type="transmembrane region" description="Helical" evidence="7">
    <location>
        <begin position="585"/>
        <end position="608"/>
    </location>
</feature>
<evidence type="ECO:0000256" key="6">
    <source>
        <dbReference type="SAM" id="MobiDB-lite"/>
    </source>
</evidence>
<organism evidence="10 11">
    <name type="scientific">Dekkera bruxellensis</name>
    <name type="common">Brettanomyces custersii</name>
    <dbReference type="NCBI Taxonomy" id="5007"/>
    <lineage>
        <taxon>Eukaryota</taxon>
        <taxon>Fungi</taxon>
        <taxon>Dikarya</taxon>
        <taxon>Ascomycota</taxon>
        <taxon>Saccharomycotina</taxon>
        <taxon>Pichiomycetes</taxon>
        <taxon>Pichiales</taxon>
        <taxon>Pichiaceae</taxon>
        <taxon>Brettanomyces</taxon>
    </lineage>
</organism>
<reference evidence="10 11" key="1">
    <citation type="submission" date="2019-07" db="EMBL/GenBank/DDBJ databases">
        <authorList>
            <person name="Friedrich A."/>
            <person name="Schacherer J."/>
        </authorList>
    </citation>
    <scope>NUCLEOTIDE SEQUENCE [LARGE SCALE GENOMIC DNA]</scope>
</reference>
<dbReference type="PANTHER" id="PTHR10783:SF103">
    <property type="entry name" value="SOLUTE CARRIER FAMILY 53 MEMBER 1"/>
    <property type="match status" value="1"/>
</dbReference>
<feature type="compositionally biased region" description="Basic and acidic residues" evidence="6">
    <location>
        <begin position="439"/>
        <end position="449"/>
    </location>
</feature>
<feature type="compositionally biased region" description="Acidic residues" evidence="6">
    <location>
        <begin position="376"/>
        <end position="417"/>
    </location>
</feature>
<feature type="region of interest" description="Disordered" evidence="6">
    <location>
        <begin position="265"/>
        <end position="323"/>
    </location>
</feature>
<dbReference type="PROSITE" id="PS51382">
    <property type="entry name" value="SPX"/>
    <property type="match status" value="1"/>
</dbReference>
<feature type="region of interest" description="Disordered" evidence="6">
    <location>
        <begin position="373"/>
        <end position="457"/>
    </location>
</feature>
<dbReference type="Pfam" id="PF03124">
    <property type="entry name" value="EXS"/>
    <property type="match status" value="1"/>
</dbReference>
<dbReference type="AlphaFoldDB" id="A0A7D9H0H7"/>
<comment type="subcellular location">
    <subcellularLocation>
        <location evidence="1">Membrane</location>
        <topology evidence="1">Multi-pass membrane protein</topology>
    </subcellularLocation>
</comment>
<keyword evidence="11" id="KW-1185">Reference proteome</keyword>
<dbReference type="Proteomes" id="UP000478008">
    <property type="component" value="Unassembled WGS sequence"/>
</dbReference>
<feature type="transmembrane region" description="Helical" evidence="7">
    <location>
        <begin position="673"/>
        <end position="693"/>
    </location>
</feature>
<accession>A0A7D9H0H7</accession>
<dbReference type="GO" id="GO:0000822">
    <property type="term" value="F:inositol hexakisphosphate binding"/>
    <property type="evidence" value="ECO:0007669"/>
    <property type="project" value="TreeGrafter"/>
</dbReference>
<keyword evidence="5 7" id="KW-0472">Membrane</keyword>
<evidence type="ECO:0000256" key="4">
    <source>
        <dbReference type="ARBA" id="ARBA00022989"/>
    </source>
</evidence>
<evidence type="ECO:0000313" key="11">
    <source>
        <dbReference type="Proteomes" id="UP000478008"/>
    </source>
</evidence>
<feature type="domain" description="EXS" evidence="8">
    <location>
        <begin position="790"/>
        <end position="984"/>
    </location>
</feature>
<feature type="region of interest" description="Disordered" evidence="6">
    <location>
        <begin position="109"/>
        <end position="155"/>
    </location>
</feature>
<name>A0A7D9H0H7_DEKBR</name>
<sequence length="1082" mass="124355">MKFGQSLERDMVPEWRGQYLEYKKGKKKIKKLRKRQSVLDAARASKKRSLTPSLRGLLRPEPALQASPDAIMANGMRSQSISSVHVGQSTPKTPAWTKKAYRSAERDEFALPSPAIDPSSYNMSSGSRDSISVESTLNASREGDGPRLANQSTPLLNENDAPRRLVRKQSTISKIFDNLRRSNSLGQIFGNPHIEEPGVGDGRSETELEDMSTYAKQQFIGWVDSELEKVNSFYRQREQDCLQRFLVLQDQLVQLNEQREAMRARWERGMQETSDTSRDDAVDKSVSGELRHRRPGGEREGYGSENGSVGSGGSGRCKGGVRQGRVRRKLRRWGVILDKQLEVFSKFEYPSLPTFDWARANGKAEKQYYEAGYGDEGSEEGEESENEEGEGSENVENEDGESEDEEWNESEDSDSDGEPQVFAGFDPGTRGKTKKPRRRQYDPRFNRRDYGRKKQQSVQAVHAIQAGQHKTALYKSAPHKVAYFIARRQLKKAVYEFYRSLELLKSYRMMNRTGFRKLIKKYDKAVGDTLLPGYMQKVDGEYFTTSGVLDDLVTQVETMFARYFERGNRKIAVTKLRAIEQQKTYYGAQFLDGWLLGLALPVFFYTVFRALHRTLSGDLPEGKWLMQIWAGFFLLCLMAMLFGVNCLVWDRYRVNYKLIFEFSPRDNLHYRQYLVLPMLMFLVGSCTAWLSFMDFWPAAFNGRDWPWVFVLFALAVLLCPFDIFFLDARKWLLSTVFRLCLSGFYPVEFRDFFLGDIFCSLTYSISNTSMFFCLYDTHWNKCLDGSNGTRCGSSGSHLFGFLAALPNIWRFLQCFRRFADTGDRFPHLANMCKYFISCMYYMSLSLYRMNTNAQNRALLIVFGSMNGLVSAAWDLLMDWSLFQFHSINFLLRDELTYKRKSVYYTAMVIDVVLRHQWVCYALFTRHIQQSAITGFAVAVAEIIRRFNWIFFRMENEHATNVHLFRASRDAPLPYPTSQRRHTRDANSNFVAAVVPPPEEQTPLLRDDSSAASIDSSAQVDRPDRSYLRQLSRILTTAHIKDFQRRKPRADSAAAASLSSETGDSADDGDDTDEDIAEERMQR</sequence>